<evidence type="ECO:0000313" key="9">
    <source>
        <dbReference type="Proteomes" id="UP000746471"/>
    </source>
</evidence>
<proteinExistence type="inferred from homology"/>
<dbReference type="SUPFAM" id="SSF52540">
    <property type="entry name" value="P-loop containing nucleoside triphosphate hydrolases"/>
    <property type="match status" value="1"/>
</dbReference>
<keyword evidence="9" id="KW-1185">Reference proteome</keyword>
<dbReference type="HAMAP" id="MF_01894">
    <property type="entry name" value="Smc_prok"/>
    <property type="match status" value="1"/>
</dbReference>
<dbReference type="NCBIfam" id="TIGR02168">
    <property type="entry name" value="SMC_prok_B"/>
    <property type="match status" value="1"/>
</dbReference>
<feature type="coiled-coil region" evidence="6">
    <location>
        <begin position="472"/>
        <end position="499"/>
    </location>
</feature>
<feature type="coiled-coil region" evidence="6">
    <location>
        <begin position="385"/>
        <end position="436"/>
    </location>
</feature>
<gene>
    <name evidence="6 8" type="primary">smc</name>
    <name evidence="8" type="ORF">KHM83_12340</name>
</gene>
<dbReference type="EMBL" id="JAHBCL010000020">
    <property type="protein sequence ID" value="MBS7527465.1"/>
    <property type="molecule type" value="Genomic_DNA"/>
</dbReference>
<feature type="coiled-coil region" evidence="6">
    <location>
        <begin position="248"/>
        <end position="331"/>
    </location>
</feature>
<dbReference type="SUPFAM" id="SSF75553">
    <property type="entry name" value="Smc hinge domain"/>
    <property type="match status" value="1"/>
</dbReference>
<keyword evidence="3 6" id="KW-0067">ATP-binding</keyword>
<dbReference type="Pfam" id="PF06470">
    <property type="entry name" value="SMC_hinge"/>
    <property type="match status" value="1"/>
</dbReference>
<evidence type="ECO:0000256" key="6">
    <source>
        <dbReference type="HAMAP-Rule" id="MF_01894"/>
    </source>
</evidence>
<feature type="coiled-coil region" evidence="6">
    <location>
        <begin position="749"/>
        <end position="814"/>
    </location>
</feature>
<evidence type="ECO:0000256" key="1">
    <source>
        <dbReference type="ARBA" id="ARBA00022490"/>
    </source>
</evidence>
<dbReference type="RefSeq" id="WP_213237325.1">
    <property type="nucleotide sequence ID" value="NZ_JAHBCL010000020.1"/>
</dbReference>
<evidence type="ECO:0000256" key="3">
    <source>
        <dbReference type="ARBA" id="ARBA00022840"/>
    </source>
</evidence>
<evidence type="ECO:0000256" key="2">
    <source>
        <dbReference type="ARBA" id="ARBA00022741"/>
    </source>
</evidence>
<keyword evidence="5 6" id="KW-0238">DNA-binding</keyword>
<comment type="subcellular location">
    <subcellularLocation>
        <location evidence="6">Cytoplasm</location>
    </subcellularLocation>
</comment>
<comment type="similarity">
    <text evidence="6">Belongs to the SMC family.</text>
</comment>
<dbReference type="InterPro" id="IPR024704">
    <property type="entry name" value="SMC"/>
</dbReference>
<dbReference type="SMART" id="SM00968">
    <property type="entry name" value="SMC_hinge"/>
    <property type="match status" value="1"/>
</dbReference>
<accession>A0ABS5PQR1</accession>
<evidence type="ECO:0000313" key="8">
    <source>
        <dbReference type="EMBL" id="MBS7527465.1"/>
    </source>
</evidence>
<dbReference type="Gene3D" id="3.30.70.1620">
    <property type="match status" value="1"/>
</dbReference>
<keyword evidence="4 6" id="KW-0175">Coiled coil</keyword>
<comment type="subunit">
    <text evidence="6">Homodimer.</text>
</comment>
<dbReference type="Gene3D" id="1.20.1060.20">
    <property type="match status" value="1"/>
</dbReference>
<dbReference type="InterPro" id="IPR010935">
    <property type="entry name" value="SMC_hinge"/>
</dbReference>
<feature type="domain" description="SMC hinge" evidence="7">
    <location>
        <begin position="521"/>
        <end position="640"/>
    </location>
</feature>
<feature type="coiled-coil region" evidence="6">
    <location>
        <begin position="969"/>
        <end position="1031"/>
    </location>
</feature>
<organism evidence="8 9">
    <name type="scientific">Fusibacter paucivorans</name>
    <dbReference type="NCBI Taxonomy" id="76009"/>
    <lineage>
        <taxon>Bacteria</taxon>
        <taxon>Bacillati</taxon>
        <taxon>Bacillota</taxon>
        <taxon>Clostridia</taxon>
        <taxon>Eubacteriales</taxon>
        <taxon>Eubacteriales Family XII. Incertae Sedis</taxon>
        <taxon>Fusibacter</taxon>
    </lineage>
</organism>
<dbReference type="Gene3D" id="3.40.50.300">
    <property type="entry name" value="P-loop containing nucleotide triphosphate hydrolases"/>
    <property type="match status" value="2"/>
</dbReference>
<keyword evidence="2 6" id="KW-0547">Nucleotide-binding</keyword>
<protein>
    <recommendedName>
        <fullName evidence="6">Chromosome partition protein Smc</fullName>
    </recommendedName>
</protein>
<dbReference type="PIRSF" id="PIRSF005719">
    <property type="entry name" value="SMC"/>
    <property type="match status" value="1"/>
</dbReference>
<comment type="caution">
    <text evidence="8">The sequence shown here is derived from an EMBL/GenBank/DDBJ whole genome shotgun (WGS) entry which is preliminary data.</text>
</comment>
<dbReference type="PANTHER" id="PTHR43977">
    <property type="entry name" value="STRUCTURAL MAINTENANCE OF CHROMOSOMES PROTEIN 3"/>
    <property type="match status" value="1"/>
</dbReference>
<name>A0ABS5PQR1_9FIRM</name>
<comment type="domain">
    <text evidence="6">Contains large globular domains required for ATP hydrolysis at each terminus and a third globular domain forming a flexible hinge near the middle of the molecule. These domains are separated by coiled-coil structures.</text>
</comment>
<dbReference type="Gene3D" id="1.10.287.1490">
    <property type="match status" value="1"/>
</dbReference>
<sequence>MYLKRIELRGFKSFADKTIVEFKQGVTCIVGPNGSGKSNITDAIRWVLGEQRVKTLRGSKMEDVIFGGTKHRKPLGMAEVKLIFDNRESFFPLDYEEVEIVRRVFRSGDSEYSVNGMACRLKDIRELLMDTGIGREGYSIIGQGKIDEILSGGRDERRLLFEEAAGILKYKVRKVEASKKLANTHDNLSRIEDIIVEIEDRVEPLRLESERAMRYLDLSEQLRQIELYDFSRRYTTCENALVEVLNALQTQQDSKEVQEADYEQLKAEYESNDEQLFAINRDIRLLETQYHEKNNERSQTKGERSLIEEKIQNVETNVKRIHDEIADIDEQITQIDENVAVVDREVDTETEKINTAKEALIDDERALEQCLMQISRMKQNNETDLQTIYQKLNEIEVMKREAENLERANEDLSLKIAELNIQIEQHETAFQKNEQDAAETASKLKAMDTMLDEAQGKLSEAIKLDGHFVHEREKMYKQIDKLSKRLNESQTELKLLETLEAEYDGYDKGVKEILTSLPDQSGIHGIVASVINVPKTYETAVEVALGRSIQHIVCETDGDAKTAIEFLRKNQLGRVTFLPLNQLRGNGQQKEVIKEAKSHKGFIGVASELIDFPERYSELIDYLLGRIMIVEDFETARRLMRIKNIKYKIITLLGDVLIPGGTITGGSFKSKMTNILGRRRRIETLGLMIEEDTTKSTSLSNDLKQIEFSLAENKAFIQQQREAIDKMRLERVSIEHLSDQHKQMAALAEESAKKAVRNAAMLAEEMEDQKAQIRIKREAVVVNQAMVDALEVNVKDYKDNVESFESESRTINDQMTSKRIELASMEQQLAFKARERKRLCDDLETVSLKRKTRVEMLDSEIARKEDFYHRVEDIDALLKTLSDAIEAIVAKSESLQASKASLSEKLKTLTMALSEASRSLESIKSSAHQLDLKKVKLEVEKETIVSDLWERYELSIGEVLSTEPVTGNIKQLKNELKQIGSVNVNAIKEYETVSERYRFLKEQEDDLLKASQQLEKIIADLEKQMIEIFTEHFVEIGEKFKETFKMLFHGGDAAILLADESDILNSDIEIIAQPPGKKLQSLNLLSGGEKALTAIALLFAILKTKPTPFCILDEIEAALDDVNVYRFAEFIKDYADKSQFVVITHRKGTMEVADTLFGVTMEEYGISKVLSVRLEDVEDAYSA</sequence>
<dbReference type="InterPro" id="IPR036277">
    <property type="entry name" value="SMC_hinge_sf"/>
</dbReference>
<dbReference type="CDD" id="cd03278">
    <property type="entry name" value="ABC_SMC_barmotin"/>
    <property type="match status" value="2"/>
</dbReference>
<dbReference type="InterPro" id="IPR003395">
    <property type="entry name" value="RecF/RecN/SMC_N"/>
</dbReference>
<reference evidence="8 9" key="1">
    <citation type="submission" date="2021-05" db="EMBL/GenBank/DDBJ databases">
        <title>Fusibacter ferrireducens sp. nov., an anaerobic, sulfur- and Fe-reducing bacterium isolated from the mangrove sediment.</title>
        <authorList>
            <person name="Qiu D."/>
        </authorList>
    </citation>
    <scope>NUCLEOTIDE SEQUENCE [LARGE SCALE GENOMIC DNA]</scope>
    <source>
        <strain evidence="8 9">DSM 12116</strain>
    </source>
</reference>
<keyword evidence="1 6" id="KW-0963">Cytoplasm</keyword>
<dbReference type="InterPro" id="IPR011890">
    <property type="entry name" value="SMC_prok"/>
</dbReference>
<evidence type="ECO:0000259" key="7">
    <source>
        <dbReference type="SMART" id="SM00968"/>
    </source>
</evidence>
<dbReference type="Pfam" id="PF02463">
    <property type="entry name" value="SMC_N"/>
    <property type="match status" value="1"/>
</dbReference>
<dbReference type="Proteomes" id="UP000746471">
    <property type="component" value="Unassembled WGS sequence"/>
</dbReference>
<feature type="binding site" evidence="6">
    <location>
        <begin position="32"/>
        <end position="39"/>
    </location>
    <ligand>
        <name>ATP</name>
        <dbReference type="ChEBI" id="CHEBI:30616"/>
    </ligand>
</feature>
<dbReference type="InterPro" id="IPR027417">
    <property type="entry name" value="P-loop_NTPase"/>
</dbReference>
<evidence type="ECO:0000256" key="5">
    <source>
        <dbReference type="ARBA" id="ARBA00023125"/>
    </source>
</evidence>
<comment type="function">
    <text evidence="6">Required for chromosome condensation and partitioning.</text>
</comment>
<evidence type="ECO:0000256" key="4">
    <source>
        <dbReference type="ARBA" id="ARBA00023054"/>
    </source>
</evidence>